<feature type="transmembrane region" description="Helical" evidence="1">
    <location>
        <begin position="50"/>
        <end position="70"/>
    </location>
</feature>
<evidence type="ECO:0000256" key="1">
    <source>
        <dbReference type="SAM" id="Phobius"/>
    </source>
</evidence>
<keyword evidence="1" id="KW-1133">Transmembrane helix</keyword>
<sequence>MKSIKRERCLGGKQKKIGVALTFMIIEINGNFGTGENLRKKEGGMENAKIAITFGISLSLGAAIQVTGFLMHNSILSTSGNVIMVCGSCWMFFQVIRAKTRK</sequence>
<evidence type="ECO:0000313" key="3">
    <source>
        <dbReference type="Proteomes" id="UP000565628"/>
    </source>
</evidence>
<accession>A0A7X1DMB9</accession>
<keyword evidence="1" id="KW-0812">Transmembrane</keyword>
<reference evidence="2 3" key="1">
    <citation type="submission" date="2020-03" db="EMBL/GenBank/DDBJ databases">
        <title>Soil Listeria distribution.</title>
        <authorList>
            <person name="Liao J."/>
            <person name="Wiedmann M."/>
        </authorList>
    </citation>
    <scope>NUCLEOTIDE SEQUENCE [LARGE SCALE GENOMIC DNA]</scope>
    <source>
        <strain evidence="2 3">FSL L7-0039</strain>
    </source>
</reference>
<name>A0A7X1DMB9_9LIST</name>
<proteinExistence type="predicted"/>
<dbReference type="Proteomes" id="UP000565628">
    <property type="component" value="Unassembled WGS sequence"/>
</dbReference>
<evidence type="ECO:0000313" key="2">
    <source>
        <dbReference type="EMBL" id="MBC2312299.1"/>
    </source>
</evidence>
<comment type="caution">
    <text evidence="2">The sequence shown here is derived from an EMBL/GenBank/DDBJ whole genome shotgun (WGS) entry which is preliminary data.</text>
</comment>
<dbReference type="RefSeq" id="WP_185353524.1">
    <property type="nucleotide sequence ID" value="NZ_JAAROI010000009.1"/>
</dbReference>
<gene>
    <name evidence="2" type="ORF">HCJ81_15495</name>
</gene>
<keyword evidence="1" id="KW-0472">Membrane</keyword>
<organism evidence="2 3">
    <name type="scientific">Listeria booriae</name>
    <dbReference type="NCBI Taxonomy" id="1552123"/>
    <lineage>
        <taxon>Bacteria</taxon>
        <taxon>Bacillati</taxon>
        <taxon>Bacillota</taxon>
        <taxon>Bacilli</taxon>
        <taxon>Bacillales</taxon>
        <taxon>Listeriaceae</taxon>
        <taxon>Listeria</taxon>
    </lineage>
</organism>
<feature type="transmembrane region" description="Helical" evidence="1">
    <location>
        <begin position="76"/>
        <end position="96"/>
    </location>
</feature>
<dbReference type="EMBL" id="JAASWV010000029">
    <property type="protein sequence ID" value="MBC2312299.1"/>
    <property type="molecule type" value="Genomic_DNA"/>
</dbReference>
<dbReference type="AlphaFoldDB" id="A0A7X1DMB9"/>
<protein>
    <submittedName>
        <fullName evidence="2">Uncharacterized protein</fullName>
    </submittedName>
</protein>